<dbReference type="SUPFAM" id="SSF48452">
    <property type="entry name" value="TPR-like"/>
    <property type="match status" value="1"/>
</dbReference>
<accession>A0A1Z5JE77</accession>
<name>A0A1Z5JE77_FISSO</name>
<dbReference type="Proteomes" id="UP000198406">
    <property type="component" value="Unassembled WGS sequence"/>
</dbReference>
<dbReference type="OrthoDB" id="1914839at2759"/>
<gene>
    <name evidence="1" type="ORF">FisN_1Hh226</name>
</gene>
<dbReference type="InterPro" id="IPR019734">
    <property type="entry name" value="TPR_rpt"/>
</dbReference>
<dbReference type="SMART" id="SM00028">
    <property type="entry name" value="TPR"/>
    <property type="match status" value="2"/>
</dbReference>
<organism evidence="1 2">
    <name type="scientific">Fistulifera solaris</name>
    <name type="common">Oleaginous diatom</name>
    <dbReference type="NCBI Taxonomy" id="1519565"/>
    <lineage>
        <taxon>Eukaryota</taxon>
        <taxon>Sar</taxon>
        <taxon>Stramenopiles</taxon>
        <taxon>Ochrophyta</taxon>
        <taxon>Bacillariophyta</taxon>
        <taxon>Bacillariophyceae</taxon>
        <taxon>Bacillariophycidae</taxon>
        <taxon>Naviculales</taxon>
        <taxon>Naviculaceae</taxon>
        <taxon>Fistulifera</taxon>
    </lineage>
</organism>
<reference evidence="1 2" key="1">
    <citation type="journal article" date="2015" name="Plant Cell">
        <title>Oil accumulation by the oleaginous diatom Fistulifera solaris as revealed by the genome and transcriptome.</title>
        <authorList>
            <person name="Tanaka T."/>
            <person name="Maeda Y."/>
            <person name="Veluchamy A."/>
            <person name="Tanaka M."/>
            <person name="Abida H."/>
            <person name="Marechal E."/>
            <person name="Bowler C."/>
            <person name="Muto M."/>
            <person name="Sunaga Y."/>
            <person name="Tanaka M."/>
            <person name="Yoshino T."/>
            <person name="Taniguchi T."/>
            <person name="Fukuda Y."/>
            <person name="Nemoto M."/>
            <person name="Matsumoto M."/>
            <person name="Wong P.S."/>
            <person name="Aburatani S."/>
            <person name="Fujibuchi W."/>
        </authorList>
    </citation>
    <scope>NUCLEOTIDE SEQUENCE [LARGE SCALE GENOMIC DNA]</scope>
    <source>
        <strain evidence="1 2">JPCC DA0580</strain>
    </source>
</reference>
<keyword evidence="2" id="KW-1185">Reference proteome</keyword>
<dbReference type="EMBL" id="BDSP01000050">
    <property type="protein sequence ID" value="GAX12295.1"/>
    <property type="molecule type" value="Genomic_DNA"/>
</dbReference>
<dbReference type="AlphaFoldDB" id="A0A1Z5JE77"/>
<comment type="caution">
    <text evidence="1">The sequence shown here is derived from an EMBL/GenBank/DDBJ whole genome shotgun (WGS) entry which is preliminary data.</text>
</comment>
<evidence type="ECO:0008006" key="3">
    <source>
        <dbReference type="Google" id="ProtNLM"/>
    </source>
</evidence>
<evidence type="ECO:0000313" key="2">
    <source>
        <dbReference type="Proteomes" id="UP000198406"/>
    </source>
</evidence>
<dbReference type="InParanoid" id="A0A1Z5JE77"/>
<dbReference type="Gene3D" id="1.25.40.10">
    <property type="entry name" value="Tetratricopeptide repeat domain"/>
    <property type="match status" value="2"/>
</dbReference>
<sequence>MPSAKKNKHNKKSKPQVSVEQLVEAADQAADPEQALRLFGAALQNTQDPSLLVDIHEKRATIHVSLQQIDKAMKDYECALALVKEPERQAGLLMYMGQLSQGEEALAFYRQAIEYLEKIDDRRQLATVYCTAAELYLTDLCFADDAEQQCETYLQQALQIDSELPDALQTCASLRLSQRRPADAVDMILKAFESMKEGCQALATLVGLREDPASEQRAVELVQVENVQNLPEYEFRCETAKILLECASLDQKPEECLQAAIDVLGSLLAENDEVVEVWALIGDAFAALMNSELAKHYWDRALEMLVTVQKSLEEQQQLGIEDDDEEEELNQELEEVTCQIETVKNKLEKLGPETIRVSS</sequence>
<evidence type="ECO:0000313" key="1">
    <source>
        <dbReference type="EMBL" id="GAX12295.1"/>
    </source>
</evidence>
<protein>
    <recommendedName>
        <fullName evidence="3">Assembly chaperone of rpl4</fullName>
    </recommendedName>
</protein>
<dbReference type="CDD" id="cd24142">
    <property type="entry name" value="ACL4-like"/>
    <property type="match status" value="1"/>
</dbReference>
<dbReference type="InterPro" id="IPR011990">
    <property type="entry name" value="TPR-like_helical_dom_sf"/>
</dbReference>
<proteinExistence type="predicted"/>